<organism evidence="1 2">
    <name type="scientific">Caerostris darwini</name>
    <dbReference type="NCBI Taxonomy" id="1538125"/>
    <lineage>
        <taxon>Eukaryota</taxon>
        <taxon>Metazoa</taxon>
        <taxon>Ecdysozoa</taxon>
        <taxon>Arthropoda</taxon>
        <taxon>Chelicerata</taxon>
        <taxon>Arachnida</taxon>
        <taxon>Araneae</taxon>
        <taxon>Araneomorphae</taxon>
        <taxon>Entelegynae</taxon>
        <taxon>Araneoidea</taxon>
        <taxon>Araneidae</taxon>
        <taxon>Caerostris</taxon>
    </lineage>
</organism>
<reference evidence="1 2" key="1">
    <citation type="submission" date="2021-06" db="EMBL/GenBank/DDBJ databases">
        <title>Caerostris darwini draft genome.</title>
        <authorList>
            <person name="Kono N."/>
            <person name="Arakawa K."/>
        </authorList>
    </citation>
    <scope>NUCLEOTIDE SEQUENCE [LARGE SCALE GENOMIC DNA]</scope>
</reference>
<proteinExistence type="predicted"/>
<evidence type="ECO:0000313" key="2">
    <source>
        <dbReference type="Proteomes" id="UP001054837"/>
    </source>
</evidence>
<protein>
    <submittedName>
        <fullName evidence="1">Uncharacterized protein</fullName>
    </submittedName>
</protein>
<sequence length="123" mass="13963">MCCRDLLPTIGAAALQGIELTAEAGGKQIFRKKVGSFIHFEDAFPFAGSFWNRIGPIPLFRHFDFSSAIRVIGYDSAENQIYFVQTDATWWITRFNGAWFKTLYLSKNNVPSDETFDEPPFLA</sequence>
<dbReference type="AlphaFoldDB" id="A0AAV4X407"/>
<dbReference type="EMBL" id="BPLQ01015667">
    <property type="protein sequence ID" value="GIY89591.1"/>
    <property type="molecule type" value="Genomic_DNA"/>
</dbReference>
<gene>
    <name evidence="1" type="ORF">CDAR_103811</name>
</gene>
<comment type="caution">
    <text evidence="1">The sequence shown here is derived from an EMBL/GenBank/DDBJ whole genome shotgun (WGS) entry which is preliminary data.</text>
</comment>
<evidence type="ECO:0000313" key="1">
    <source>
        <dbReference type="EMBL" id="GIY89591.1"/>
    </source>
</evidence>
<dbReference type="Proteomes" id="UP001054837">
    <property type="component" value="Unassembled WGS sequence"/>
</dbReference>
<keyword evidence="2" id="KW-1185">Reference proteome</keyword>
<accession>A0AAV4X407</accession>
<name>A0AAV4X407_9ARAC</name>